<dbReference type="GO" id="GO:0016747">
    <property type="term" value="F:acyltransferase activity, transferring groups other than amino-acyl groups"/>
    <property type="evidence" value="ECO:0007669"/>
    <property type="project" value="InterPro"/>
</dbReference>
<organism evidence="3">
    <name type="scientific">Culicoides sonorensis</name>
    <name type="common">Biting midge</name>
    <dbReference type="NCBI Taxonomy" id="179676"/>
    <lineage>
        <taxon>Eukaryota</taxon>
        <taxon>Metazoa</taxon>
        <taxon>Ecdysozoa</taxon>
        <taxon>Arthropoda</taxon>
        <taxon>Hexapoda</taxon>
        <taxon>Insecta</taxon>
        <taxon>Pterygota</taxon>
        <taxon>Neoptera</taxon>
        <taxon>Endopterygota</taxon>
        <taxon>Diptera</taxon>
        <taxon>Nematocera</taxon>
        <taxon>Chironomoidea</taxon>
        <taxon>Ceratopogonidae</taxon>
        <taxon>Ceratopogoninae</taxon>
        <taxon>Culicoides</taxon>
        <taxon>Monoculicoides</taxon>
    </lineage>
</organism>
<protein>
    <submittedName>
        <fullName evidence="3">CSON014430 protein</fullName>
    </submittedName>
</protein>
<feature type="transmembrane region" description="Helical" evidence="1">
    <location>
        <begin position="181"/>
        <end position="203"/>
    </location>
</feature>
<dbReference type="EMBL" id="UFQT01000007">
    <property type="protein sequence ID" value="SSX17493.1"/>
    <property type="molecule type" value="Genomic_DNA"/>
</dbReference>
<gene>
    <name evidence="3" type="primary">CSON014430</name>
</gene>
<keyword evidence="1" id="KW-0472">Membrane</keyword>
<name>A0A336LLI2_CULSO</name>
<feature type="transmembrane region" description="Helical" evidence="1">
    <location>
        <begin position="468"/>
        <end position="492"/>
    </location>
</feature>
<dbReference type="VEuPathDB" id="VectorBase:CSON014430"/>
<feature type="transmembrane region" description="Helical" evidence="1">
    <location>
        <begin position="261"/>
        <end position="281"/>
    </location>
</feature>
<dbReference type="PANTHER" id="PTHR11161">
    <property type="entry name" value="O-ACYLTRANSFERASE"/>
    <property type="match status" value="1"/>
</dbReference>
<feature type="domain" description="Acyltransferase 3" evidence="2">
    <location>
        <begin position="192"/>
        <end position="454"/>
    </location>
</feature>
<sequence length="552" mass="64300">MHSNDFDELISRVTVFKSNGLRNSKGKNTEYYQMPPMARFDEYERCILGYENTSAYCIVKTAIKPNPELQLWNYIKNFSDDTMHHFRHDILTTGICINWCRKKLAKLDEITYNELYEPYFDAHIKYPINPDDFEGTREYREMYGDDVNRCINLYLKDEYNLTGYSEINFCNTNKEVEENDILDYIFIAITLFIFITVLIATIYDYRLRNRTNLSNSLKSSRKREFLLAFSVISNWERLTSIPKSGIVYEFRHIQGCMPHAWYMAADTQLFTIGMFILMLVWKCPRYTKHLIMGSTAIFCLIPGIITYIKGYDGVFTVPPEDRVNMNRMPSFKDTYVTFYTSAGNYFIGILAGYLYHVINRSTYQPSQRTRTFLRYTFIHFEKPALWIAIYAIISKNMWGYIGTFFMFTFYCKAVPPVSRFLNARIFQTLGRITYCVYLAHFSLLRIASAEGRGPAVVKSLTMFGYSTLGLIYSSFIGLTLCLCLEFPITALLKMLLPERKGSDEISDEMKEMGVEAPLKNKFDYYNNVNKADKQSSAENGFHGNIDDNNNNA</sequence>
<evidence type="ECO:0000259" key="2">
    <source>
        <dbReference type="Pfam" id="PF01757"/>
    </source>
</evidence>
<accession>A0A336LLI2</accession>
<evidence type="ECO:0000256" key="1">
    <source>
        <dbReference type="SAM" id="Phobius"/>
    </source>
</evidence>
<proteinExistence type="predicted"/>
<dbReference type="PANTHER" id="PTHR11161:SF22">
    <property type="entry name" value="ACYLTRANSFERASE 3 DOMAIN-CONTAINING PROTEIN-RELATED"/>
    <property type="match status" value="1"/>
</dbReference>
<feature type="transmembrane region" description="Helical" evidence="1">
    <location>
        <begin position="290"/>
        <end position="308"/>
    </location>
</feature>
<dbReference type="OMA" id="FAYIMEP"/>
<dbReference type="InterPro" id="IPR052728">
    <property type="entry name" value="O2_lipid_transport_reg"/>
</dbReference>
<dbReference type="AlphaFoldDB" id="A0A336LLI2"/>
<dbReference type="Pfam" id="PF01757">
    <property type="entry name" value="Acyl_transf_3"/>
    <property type="match status" value="1"/>
</dbReference>
<feature type="transmembrane region" description="Helical" evidence="1">
    <location>
        <begin position="429"/>
        <end position="448"/>
    </location>
</feature>
<reference evidence="3" key="1">
    <citation type="submission" date="2018-07" db="EMBL/GenBank/DDBJ databases">
        <authorList>
            <person name="Quirk P.G."/>
            <person name="Krulwich T.A."/>
        </authorList>
    </citation>
    <scope>NUCLEOTIDE SEQUENCE</scope>
</reference>
<keyword evidence="1" id="KW-0812">Transmembrane</keyword>
<evidence type="ECO:0000313" key="3">
    <source>
        <dbReference type="EMBL" id="SSX17493.1"/>
    </source>
</evidence>
<feature type="transmembrane region" description="Helical" evidence="1">
    <location>
        <begin position="375"/>
        <end position="393"/>
    </location>
</feature>
<dbReference type="InterPro" id="IPR002656">
    <property type="entry name" value="Acyl_transf_3_dom"/>
</dbReference>
<keyword evidence="1" id="KW-1133">Transmembrane helix</keyword>
<feature type="transmembrane region" description="Helical" evidence="1">
    <location>
        <begin position="399"/>
        <end position="417"/>
    </location>
</feature>
<feature type="transmembrane region" description="Helical" evidence="1">
    <location>
        <begin position="335"/>
        <end position="355"/>
    </location>
</feature>